<gene>
    <name evidence="3" type="ORF">ACFFH7_15390</name>
</gene>
<accession>A0ABV6MSQ5</accession>
<dbReference type="SUPFAM" id="SSF48613">
    <property type="entry name" value="Heme oxygenase-like"/>
    <property type="match status" value="1"/>
</dbReference>
<dbReference type="PANTHER" id="PTHR43198:SF2">
    <property type="entry name" value="SI:CH1073-67J19.1-RELATED"/>
    <property type="match status" value="1"/>
</dbReference>
<dbReference type="InterPro" id="IPR016084">
    <property type="entry name" value="Haem_Oase-like_multi-hlx"/>
</dbReference>
<reference evidence="3 4" key="1">
    <citation type="submission" date="2024-09" db="EMBL/GenBank/DDBJ databases">
        <authorList>
            <person name="Sun Q."/>
            <person name="Mori K."/>
        </authorList>
    </citation>
    <scope>NUCLEOTIDE SEQUENCE [LARGE SCALE GENOMIC DNA]</scope>
    <source>
        <strain evidence="3 4">TBRC 1432</strain>
    </source>
</reference>
<comment type="pathway">
    <text evidence="1">Cofactor biosynthesis; thiamine diphosphate biosynthesis.</text>
</comment>
<evidence type="ECO:0000259" key="2">
    <source>
        <dbReference type="Pfam" id="PF03070"/>
    </source>
</evidence>
<keyword evidence="4" id="KW-1185">Reference proteome</keyword>
<dbReference type="PANTHER" id="PTHR43198">
    <property type="entry name" value="BIFUNCTIONAL TH2 PROTEIN"/>
    <property type="match status" value="1"/>
</dbReference>
<sequence>MLHKELLAIAEPALEKVLDNPFWAGLRDGTLPPEALLHFVRQDSEHLLPTYARALHRVGAAAPKDSQALLFGRSVVGSLEAATRLRARYEELSEELELPALGTEPTPVDPYTHGYISSLAAASATSFAAGVGALLPMVWFNDKVSLDLVERHKLDSRYDKWIEAYLPGHGYARTVQWFLDLADEVGENSSPTERDRLVEQFTISTRYEFVFAQACWQQPAWPA</sequence>
<protein>
    <submittedName>
        <fullName evidence="3">TenA family protein</fullName>
    </submittedName>
</protein>
<evidence type="ECO:0000313" key="4">
    <source>
        <dbReference type="Proteomes" id="UP001589810"/>
    </source>
</evidence>
<comment type="caution">
    <text evidence="3">The sequence shown here is derived from an EMBL/GenBank/DDBJ whole genome shotgun (WGS) entry which is preliminary data.</text>
</comment>
<dbReference type="InterPro" id="IPR004305">
    <property type="entry name" value="Thiaminase-2/PQQC"/>
</dbReference>
<evidence type="ECO:0000256" key="1">
    <source>
        <dbReference type="ARBA" id="ARBA00004948"/>
    </source>
</evidence>
<organism evidence="3 4">
    <name type="scientific">Kutzneria chonburiensis</name>
    <dbReference type="NCBI Taxonomy" id="1483604"/>
    <lineage>
        <taxon>Bacteria</taxon>
        <taxon>Bacillati</taxon>
        <taxon>Actinomycetota</taxon>
        <taxon>Actinomycetes</taxon>
        <taxon>Pseudonocardiales</taxon>
        <taxon>Pseudonocardiaceae</taxon>
        <taxon>Kutzneria</taxon>
    </lineage>
</organism>
<feature type="domain" description="Thiaminase-2/PQQC" evidence="2">
    <location>
        <begin position="21"/>
        <end position="215"/>
    </location>
</feature>
<dbReference type="Proteomes" id="UP001589810">
    <property type="component" value="Unassembled WGS sequence"/>
</dbReference>
<dbReference type="Gene3D" id="1.20.910.10">
    <property type="entry name" value="Heme oxygenase-like"/>
    <property type="match status" value="1"/>
</dbReference>
<dbReference type="Pfam" id="PF03070">
    <property type="entry name" value="TENA_THI-4"/>
    <property type="match status" value="1"/>
</dbReference>
<dbReference type="RefSeq" id="WP_273941290.1">
    <property type="nucleotide sequence ID" value="NZ_CP097263.1"/>
</dbReference>
<dbReference type="InterPro" id="IPR050967">
    <property type="entry name" value="Thiamine_Salvage_TenA"/>
</dbReference>
<name>A0ABV6MSQ5_9PSEU</name>
<dbReference type="EMBL" id="JBHLUD010000004">
    <property type="protein sequence ID" value="MFC0542881.1"/>
    <property type="molecule type" value="Genomic_DNA"/>
</dbReference>
<evidence type="ECO:0000313" key="3">
    <source>
        <dbReference type="EMBL" id="MFC0542881.1"/>
    </source>
</evidence>
<proteinExistence type="predicted"/>